<name>A0ABX5VRI7_9MICO</name>
<accession>A0ABX5VRI7</accession>
<feature type="compositionally biased region" description="Low complexity" evidence="1">
    <location>
        <begin position="1150"/>
        <end position="1161"/>
    </location>
</feature>
<organism evidence="4 5">
    <name type="scientific">Georgenia wutianyii</name>
    <dbReference type="NCBI Taxonomy" id="2585135"/>
    <lineage>
        <taxon>Bacteria</taxon>
        <taxon>Bacillati</taxon>
        <taxon>Actinomycetota</taxon>
        <taxon>Actinomycetes</taxon>
        <taxon>Micrococcales</taxon>
        <taxon>Bogoriellaceae</taxon>
        <taxon>Georgenia</taxon>
    </lineage>
</organism>
<protein>
    <submittedName>
        <fullName evidence="4">DUF4157 domain-containing protein</fullName>
    </submittedName>
</protein>
<feature type="compositionally biased region" description="Low complexity" evidence="1">
    <location>
        <begin position="1213"/>
        <end position="1222"/>
    </location>
</feature>
<dbReference type="RefSeq" id="WP_139948479.1">
    <property type="nucleotide sequence ID" value="NZ_CP040899.1"/>
</dbReference>
<feature type="compositionally biased region" description="Low complexity" evidence="1">
    <location>
        <begin position="1784"/>
        <end position="1797"/>
    </location>
</feature>
<dbReference type="Pfam" id="PF13699">
    <property type="entry name" value="eCIS_core"/>
    <property type="match status" value="1"/>
</dbReference>
<feature type="compositionally biased region" description="Basic and acidic residues" evidence="1">
    <location>
        <begin position="28"/>
        <end position="38"/>
    </location>
</feature>
<feature type="region of interest" description="Disordered" evidence="1">
    <location>
        <begin position="73"/>
        <end position="99"/>
    </location>
</feature>
<feature type="compositionally biased region" description="Low complexity" evidence="1">
    <location>
        <begin position="1"/>
        <end position="26"/>
    </location>
</feature>
<reference evidence="4 5" key="1">
    <citation type="submission" date="2019-05" db="EMBL/GenBank/DDBJ databases">
        <title>Georgenia *** sp. nov., and Georgenia *** sp. nov., isolated from the intestinal contents of plateau pika (Ochotona curzoniae) in the Qinghai-Tibet plateau of China.</title>
        <authorList>
            <person name="Tian Z."/>
        </authorList>
    </citation>
    <scope>NUCLEOTIDE SEQUENCE [LARGE SCALE GENOMIC DNA]</scope>
    <source>
        <strain evidence="4 5">Z294</strain>
    </source>
</reference>
<evidence type="ECO:0000256" key="1">
    <source>
        <dbReference type="SAM" id="MobiDB-lite"/>
    </source>
</evidence>
<feature type="region of interest" description="Disordered" evidence="1">
    <location>
        <begin position="1784"/>
        <end position="1830"/>
    </location>
</feature>
<evidence type="ECO:0000313" key="5">
    <source>
        <dbReference type="Proteomes" id="UP000313948"/>
    </source>
</evidence>
<feature type="domain" description="eCIS core" evidence="2">
    <location>
        <begin position="116"/>
        <end position="187"/>
    </location>
</feature>
<feature type="domain" description="Bacterial toxin 4" evidence="3">
    <location>
        <begin position="1650"/>
        <end position="1733"/>
    </location>
</feature>
<dbReference type="EMBL" id="CP040899">
    <property type="protein sequence ID" value="QDB79400.1"/>
    <property type="molecule type" value="Genomic_DNA"/>
</dbReference>
<sequence length="1830" mass="196442">MSDVGVGPRPAPRRAAPGHALAGRAALRAHEHAPHASHAENAPDPEGGAVESLEIGPPGDEYEQEADRFADVARAQPSSPPGRPRPRAATAPVTAPTAANGTELSAILSRARPGDPLPPPALSRLSAVLAADLGRVRVRHDVEARRAARLLGARAFTYGSQIWLSDPAQLTDLPLLAHEATHVVQQGPAGVAGRPVIQRDAGPGEGAPQPPPLSEADGSYPPPATVAYSGFTNITITPTGPERPLPERSWQEHYFSVYAKHLLGERYDRRYCESFLATNTDVEVAGARSVYPAFTISTAVAWRIVQHLLREVAGGEDAPVWERLDISRENTEILYVGWFASALSQTLASPEFRQVVGDLPGWYTQPIALAHLQSLAGTVRDWALEALPLLRPSVALGTVLTHAAEGLYTTLWPDVLAVDEIRIDEALFDDPSFRRFWGLAPVPAPQADGAPSRVDGPGDDANVSVSDAVQLIRFVHSQPALVDALVRGELTGAGVQGDVRTELWRRFQRRTQVAGTATDMRMVDTLGDRNAPPFPSTLTHVPDLHRSEGWAASISSTHVFRLNVVFGDVYDHLADAFGGFTYRFEVLRVPDSDVRRAADSNIETVPQGELDAVLGETARQPLGSGHQPRARDVLGHHLGQEAGYLAADARTLAESATEDLDPATIAVAVTTMIGSGIGVGAVTIAGVAALMRLAGSVIRDFVGQVTRDRCEEEISFEDLGPGLYLVRGILDPRLDGDDEVRRYPSTAVVPIWIRTQEDLAQRSLSSALTDTDQVQQELDILAELLRDPDLAPELRGMLEDRRDRLRDTASPDAGRRLARLIRDYERESARADLSELQRRPIVAQLEAMRRVMERRTARIGTGGHGEILTVAFVPDTGTALQPLIEIFSTTTPEEHSVVVDAYELTSGRDAHGRGTGSHPDDPVIRRREAVLAAVEALFERYNAFGRGHLRLQIPDTPGGTTGRQFTIRVEADPTAIAMSTVEAVANAAAIAALVAAPFTGGASLALMVPIGMVGAVPAAYRLADQASADTLRFDDLSTWLDVVDVLSSFAGPIGKVVSRGTRSGSAALRVVGATGRGIAIVGAGADHLGLILVNIHTLAEIRAVMNGPGSDSEKRAAIMMLLGGALQANGMAAGSHLIGRAEQLRRSAQPGVPEGPAVGEGTRTVTDGDVPRPGPEADSPRTTSEAAASPTGAEPPGPRGDADVDRRPPSAPDPSLASLLPPGVADGIGFRREQAGESNSVRVHFETDAFGLVRSIDVVAGARATAADVRAHAGTIAQLRRYQGFVGLVRITFDRVAAVLGGTRGQPHPDSLAFEALLELHKLPEVIRLRMGELAAAVSTGSPHARDIEADIANLQGQVDFYFDLFQNGYDQPRRGYVAALDAAAFARMRAQVTRRIRHPADADLGDRRAWNAQLTQRLDRAVESLERAGMLTDRDRGVIVDSLRATTADDGRVSRGTLEARVRRLERLAAGLGEHGEPRRDSRVDQLTADLEELRQGFAAGRSVEALPRPVDHTPGVVATMTQELTAAQQALDGLRRFATMTPVEFGLAFERARSLVARARERLRALGDPHIRGTETPGEWGRATRRPFDRFQDVEQTQVVATAEGRITEGLDRSLPEVGLERYTLSASELGGLGVRPALRSRLASFFRGFHRAHMSGPGFGSELLQGLWFAPDTFNLRTQNRGIEAVIRKAHDLGWTVDVAIRAQGTRLRVPTADGSVEVSVLDSITYEVQYSPTSDEPGSVRRITFEVGGRTGRQVTISQNDFAGLGELGLSDADLAVLRGTTGDDGTSGPGQDIYDHLERDRLPDDAEAAGPRPDRDPWPTPTDEL</sequence>
<evidence type="ECO:0000259" key="2">
    <source>
        <dbReference type="Pfam" id="PF13699"/>
    </source>
</evidence>
<dbReference type="InterPro" id="IPR029102">
    <property type="entry name" value="Ntox4"/>
</dbReference>
<dbReference type="Proteomes" id="UP000313948">
    <property type="component" value="Chromosome"/>
</dbReference>
<keyword evidence="5" id="KW-1185">Reference proteome</keyword>
<gene>
    <name evidence="4" type="ORF">FE251_08465</name>
</gene>
<dbReference type="InterPro" id="IPR025295">
    <property type="entry name" value="eCIS_core_dom"/>
</dbReference>
<feature type="compositionally biased region" description="Low complexity" evidence="1">
    <location>
        <begin position="87"/>
        <end position="99"/>
    </location>
</feature>
<evidence type="ECO:0000313" key="4">
    <source>
        <dbReference type="EMBL" id="QDB79400.1"/>
    </source>
</evidence>
<feature type="compositionally biased region" description="Basic and acidic residues" evidence="1">
    <location>
        <begin position="1798"/>
        <end position="1809"/>
    </location>
</feature>
<evidence type="ECO:0000259" key="3">
    <source>
        <dbReference type="Pfam" id="PF15541"/>
    </source>
</evidence>
<dbReference type="Pfam" id="PF15541">
    <property type="entry name" value="Ntox4"/>
    <property type="match status" value="1"/>
</dbReference>
<feature type="region of interest" description="Disordered" evidence="1">
    <location>
        <begin position="1143"/>
        <end position="1224"/>
    </location>
</feature>
<proteinExistence type="predicted"/>
<feature type="region of interest" description="Disordered" evidence="1">
    <location>
        <begin position="1"/>
        <end position="61"/>
    </location>
</feature>
<feature type="region of interest" description="Disordered" evidence="1">
    <location>
        <begin position="191"/>
        <end position="221"/>
    </location>
</feature>